<dbReference type="SMART" id="SM00220">
    <property type="entry name" value="S_TKc"/>
    <property type="match status" value="1"/>
</dbReference>
<dbReference type="Proteomes" id="UP000218231">
    <property type="component" value="Unassembled WGS sequence"/>
</dbReference>
<evidence type="ECO:0000256" key="5">
    <source>
        <dbReference type="ARBA" id="ARBA00022840"/>
    </source>
</evidence>
<feature type="region of interest" description="Disordered" evidence="8">
    <location>
        <begin position="645"/>
        <end position="664"/>
    </location>
</feature>
<evidence type="ECO:0000256" key="2">
    <source>
        <dbReference type="ARBA" id="ARBA00022454"/>
    </source>
</evidence>
<proteinExistence type="predicted"/>
<feature type="region of interest" description="Disordered" evidence="8">
    <location>
        <begin position="483"/>
        <end position="546"/>
    </location>
</feature>
<reference evidence="10 11" key="1">
    <citation type="journal article" date="2017" name="Curr. Biol.">
        <title>Genome architecture and evolution of a unichromosomal asexual nematode.</title>
        <authorList>
            <person name="Fradin H."/>
            <person name="Zegar C."/>
            <person name="Gutwein M."/>
            <person name="Lucas J."/>
            <person name="Kovtun M."/>
            <person name="Corcoran D."/>
            <person name="Baugh L.R."/>
            <person name="Kiontke K."/>
            <person name="Gunsalus K."/>
            <person name="Fitch D.H."/>
            <person name="Piano F."/>
        </authorList>
    </citation>
    <scope>NUCLEOTIDE SEQUENCE [LARGE SCALE GENOMIC DNA]</scope>
    <source>
        <strain evidence="10">PF1309</strain>
    </source>
</reference>
<feature type="compositionally biased region" description="Acidic residues" evidence="8">
    <location>
        <begin position="700"/>
        <end position="711"/>
    </location>
</feature>
<feature type="region of interest" description="Disordered" evidence="8">
    <location>
        <begin position="272"/>
        <end position="316"/>
    </location>
</feature>
<evidence type="ECO:0000256" key="4">
    <source>
        <dbReference type="ARBA" id="ARBA00022838"/>
    </source>
</evidence>
<feature type="compositionally biased region" description="Basic and acidic residues" evidence="8">
    <location>
        <begin position="688"/>
        <end position="699"/>
    </location>
</feature>
<evidence type="ECO:0000313" key="11">
    <source>
        <dbReference type="Proteomes" id="UP000218231"/>
    </source>
</evidence>
<feature type="region of interest" description="Disordered" evidence="8">
    <location>
        <begin position="179"/>
        <end position="213"/>
    </location>
</feature>
<dbReference type="PROSITE" id="PS00107">
    <property type="entry name" value="PROTEIN_KINASE_ATP"/>
    <property type="match status" value="1"/>
</dbReference>
<gene>
    <name evidence="10" type="ORF">WR25_02941</name>
</gene>
<dbReference type="GO" id="GO:0005634">
    <property type="term" value="C:nucleus"/>
    <property type="evidence" value="ECO:0007669"/>
    <property type="project" value="TreeGrafter"/>
</dbReference>
<feature type="compositionally biased region" description="Basic and acidic residues" evidence="8">
    <location>
        <begin position="425"/>
        <end position="449"/>
    </location>
</feature>
<keyword evidence="11" id="KW-1185">Reference proteome</keyword>
<dbReference type="GO" id="GO:0051754">
    <property type="term" value="P:meiotic sister chromatid cohesion, centromeric"/>
    <property type="evidence" value="ECO:0007669"/>
    <property type="project" value="TreeGrafter"/>
</dbReference>
<dbReference type="SUPFAM" id="SSF56112">
    <property type="entry name" value="Protein kinase-like (PK-like)"/>
    <property type="match status" value="1"/>
</dbReference>
<dbReference type="GO" id="GO:0004672">
    <property type="term" value="F:protein kinase activity"/>
    <property type="evidence" value="ECO:0007669"/>
    <property type="project" value="InterPro"/>
</dbReference>
<sequence length="1064" mass="119250">MTAQIITAMLDKLVHEPKLDTLLSICTQLEILDNFAPKKDEVKSLSMKVIMSVNDRIPQLQGEENLLRLYQIVGKHSRTMGGSGVMDKLDSQGHFNTSLKFHVMWAESKAKLGDAADFEKIVGLARHRLAHLDKDIVESSLKEVAQEFLPNCLNLFSTDVSEETAVIFGRADRNARKSRRRSSVAFLQKAAESSAEPTKSDEPRPSANDIFGKNTNTKIRRLLIDRSADGYVGISAEEFREAMLKDQQDMNFENPQPEDMEISFTKVENMMPAQPQNQPSAPLPTDPIPQQKRRGLQALSEKEEEDPQEMGADGSKKMRFFSPAKPVVAARFPQTQAKIIPPEPEPELDMDRMPAAAEKPNAVASSTSISEHYAKADYVFSETINDRKMNLLSEETDIAPPTTFVAAAAPFEVYVDEDSIDNADEEKGKEAETEKTLGRGNEENEKEQKEEEIELLAEKAYNKKSDKEKFIVPSLPLTTETKRLPLREKIGSRVETSTPKKTTEEDDSDMAKMPPHRLGVAKKAEAEATVQTQSKQPPTQQQQAAMQILASREKPDFLEDDDTVMAGFAMMGNPYRASSGIITSTPAIGKIANPTHDDFLAVPADDDEEESMQEEELPSRYKPKEEPVDTFKASGFMQRRSLAASKFNQGAAPRTSTAPPIRALEADVKKKLTLTEKEDDRMVDEDEGDRKEEDAKMQEEPEEVDDDDEENPHDTTGVGLPSVITSTINPWARELRDTLLTQVSKPSNQINHKEMCPKVMQHRQITLGSKKYVVQQLLGEGGFARVFKAQEQQPGGNTLAVKYEVPSCAWEMYILSEVRARINAQYSNILSSIMKVTEAHIFTNASLLFNEYLPLGNLLDLTNKLNDPSWSTSLLIAIHTAKILQAVHSAQIIHADIKPDNIMIIRKLGTDESVEDLLCRPLLRLIDWGRAIDMMFFEQGTTFTGKAGTTSFDCPEMQYDRPWTYQTDYFGFAMTIGTFVCGKYPELIGEHLGSFSLSANIKRRNVARQVILNQFQKCCNIESCQKLPDWGQIIEEMVSFFKANFDPIEFRVAAGRFNHSLPSV</sequence>
<keyword evidence="2" id="KW-0158">Chromosome</keyword>
<organism evidence="10 11">
    <name type="scientific">Diploscapter pachys</name>
    <dbReference type="NCBI Taxonomy" id="2018661"/>
    <lineage>
        <taxon>Eukaryota</taxon>
        <taxon>Metazoa</taxon>
        <taxon>Ecdysozoa</taxon>
        <taxon>Nematoda</taxon>
        <taxon>Chromadorea</taxon>
        <taxon>Rhabditida</taxon>
        <taxon>Rhabditina</taxon>
        <taxon>Rhabditomorpha</taxon>
        <taxon>Rhabditoidea</taxon>
        <taxon>Rhabditidae</taxon>
        <taxon>Diploscapter</taxon>
    </lineage>
</organism>
<evidence type="ECO:0000256" key="3">
    <source>
        <dbReference type="ARBA" id="ARBA00022741"/>
    </source>
</evidence>
<evidence type="ECO:0000256" key="7">
    <source>
        <dbReference type="PROSITE-ProRule" id="PRU10141"/>
    </source>
</evidence>
<dbReference type="PANTHER" id="PTHR14030:SF4">
    <property type="entry name" value="BUB1 KINASE, ISOFORM A-RELATED"/>
    <property type="match status" value="1"/>
</dbReference>
<keyword evidence="3 7" id="KW-0547">Nucleotide-binding</keyword>
<dbReference type="InterPro" id="IPR011009">
    <property type="entry name" value="Kinase-like_dom_sf"/>
</dbReference>
<keyword evidence="5 7" id="KW-0067">ATP-binding</keyword>
<name>A0A2A2KXZ1_9BILA</name>
<protein>
    <recommendedName>
        <fullName evidence="9">Protein kinase domain-containing protein</fullName>
    </recommendedName>
</protein>
<feature type="binding site" evidence="7">
    <location>
        <position position="802"/>
    </location>
    <ligand>
        <name>ATP</name>
        <dbReference type="ChEBI" id="CHEBI:30616"/>
    </ligand>
</feature>
<dbReference type="InterPro" id="IPR008271">
    <property type="entry name" value="Ser/Thr_kinase_AS"/>
</dbReference>
<dbReference type="GO" id="GO:0005524">
    <property type="term" value="F:ATP binding"/>
    <property type="evidence" value="ECO:0007669"/>
    <property type="project" value="UniProtKB-UniRule"/>
</dbReference>
<dbReference type="Gene3D" id="1.10.510.10">
    <property type="entry name" value="Transferase(Phosphotransferase) domain 1"/>
    <property type="match status" value="1"/>
</dbReference>
<feature type="compositionally biased region" description="Acidic residues" evidence="8">
    <location>
        <begin position="604"/>
        <end position="616"/>
    </location>
</feature>
<dbReference type="STRING" id="2018661.A0A2A2KXZ1"/>
<accession>A0A2A2KXZ1</accession>
<dbReference type="InterPro" id="IPR015661">
    <property type="entry name" value="Bub1/Mad3"/>
</dbReference>
<dbReference type="OrthoDB" id="248495at2759"/>
<dbReference type="PROSITE" id="PS00108">
    <property type="entry name" value="PROTEIN_KINASE_ST"/>
    <property type="match status" value="1"/>
</dbReference>
<keyword evidence="4" id="KW-0995">Kinetochore</keyword>
<comment type="caution">
    <text evidence="10">The sequence shown here is derived from an EMBL/GenBank/DDBJ whole genome shotgun (WGS) entry which is preliminary data.</text>
</comment>
<dbReference type="GO" id="GO:0007094">
    <property type="term" value="P:mitotic spindle assembly checkpoint signaling"/>
    <property type="evidence" value="ECO:0007669"/>
    <property type="project" value="InterPro"/>
</dbReference>
<evidence type="ECO:0000313" key="10">
    <source>
        <dbReference type="EMBL" id="PAV78866.1"/>
    </source>
</evidence>
<feature type="compositionally biased region" description="Basic and acidic residues" evidence="8">
    <location>
        <begin position="617"/>
        <end position="629"/>
    </location>
</feature>
<dbReference type="PROSITE" id="PS50011">
    <property type="entry name" value="PROTEIN_KINASE_DOM"/>
    <property type="match status" value="1"/>
</dbReference>
<comment type="subcellular location">
    <subcellularLocation>
        <location evidence="1">Chromosome</location>
        <location evidence="1">Centromere</location>
        <location evidence="1">Kinetochore</location>
    </subcellularLocation>
</comment>
<evidence type="ECO:0000256" key="1">
    <source>
        <dbReference type="ARBA" id="ARBA00004629"/>
    </source>
</evidence>
<feature type="compositionally biased region" description="Basic and acidic residues" evidence="8">
    <location>
        <begin position="483"/>
        <end position="492"/>
    </location>
</feature>
<feature type="region of interest" description="Disordered" evidence="8">
    <location>
        <begin position="594"/>
        <end position="636"/>
    </location>
</feature>
<feature type="region of interest" description="Disordered" evidence="8">
    <location>
        <begin position="418"/>
        <end position="453"/>
    </location>
</feature>
<dbReference type="PANTHER" id="PTHR14030">
    <property type="entry name" value="MITOTIC CHECKPOINT SERINE/THREONINE-PROTEIN KINASE BUB1"/>
    <property type="match status" value="1"/>
</dbReference>
<feature type="compositionally biased region" description="Low complexity" evidence="8">
    <location>
        <begin position="531"/>
        <end position="546"/>
    </location>
</feature>
<keyword evidence="6" id="KW-0137">Centromere</keyword>
<feature type="domain" description="Protein kinase" evidence="9">
    <location>
        <begin position="772"/>
        <end position="1064"/>
    </location>
</feature>
<dbReference type="GO" id="GO:0032991">
    <property type="term" value="C:protein-containing complex"/>
    <property type="evidence" value="ECO:0007669"/>
    <property type="project" value="UniProtKB-ARBA"/>
</dbReference>
<evidence type="ECO:0000256" key="8">
    <source>
        <dbReference type="SAM" id="MobiDB-lite"/>
    </source>
</evidence>
<dbReference type="InterPro" id="IPR017441">
    <property type="entry name" value="Protein_kinase_ATP_BS"/>
</dbReference>
<dbReference type="Pfam" id="PF00069">
    <property type="entry name" value="Pkinase"/>
    <property type="match status" value="1"/>
</dbReference>
<dbReference type="InterPro" id="IPR000719">
    <property type="entry name" value="Prot_kinase_dom"/>
</dbReference>
<evidence type="ECO:0000256" key="6">
    <source>
        <dbReference type="ARBA" id="ARBA00023328"/>
    </source>
</evidence>
<evidence type="ECO:0000259" key="9">
    <source>
        <dbReference type="PROSITE" id="PS50011"/>
    </source>
</evidence>
<dbReference type="GO" id="GO:0000776">
    <property type="term" value="C:kinetochore"/>
    <property type="evidence" value="ECO:0007669"/>
    <property type="project" value="UniProtKB-KW"/>
</dbReference>
<dbReference type="AlphaFoldDB" id="A0A2A2KXZ1"/>
<dbReference type="EMBL" id="LIAE01007500">
    <property type="protein sequence ID" value="PAV78866.1"/>
    <property type="molecule type" value="Genomic_DNA"/>
</dbReference>
<feature type="region of interest" description="Disordered" evidence="8">
    <location>
        <begin position="675"/>
        <end position="723"/>
    </location>
</feature>